<evidence type="ECO:0000256" key="2">
    <source>
        <dbReference type="ARBA" id="ARBA00022679"/>
    </source>
</evidence>
<dbReference type="InterPro" id="IPR012967">
    <property type="entry name" value="COMT_dimerisation"/>
</dbReference>
<dbReference type="Gene3D" id="1.10.10.10">
    <property type="entry name" value="Winged helix-like DNA-binding domain superfamily/Winged helix DNA-binding domain"/>
    <property type="match status" value="1"/>
</dbReference>
<dbReference type="PROSITE" id="PS51683">
    <property type="entry name" value="SAM_OMT_II"/>
    <property type="match status" value="1"/>
</dbReference>
<dbReference type="Pfam" id="PF00891">
    <property type="entry name" value="Methyltransf_2"/>
    <property type="match status" value="1"/>
</dbReference>
<dbReference type="GO" id="GO:0008168">
    <property type="term" value="F:methyltransferase activity"/>
    <property type="evidence" value="ECO:0007669"/>
    <property type="project" value="UniProtKB-KW"/>
</dbReference>
<dbReference type="GO" id="GO:0032259">
    <property type="term" value="P:methylation"/>
    <property type="evidence" value="ECO:0007669"/>
    <property type="project" value="UniProtKB-KW"/>
</dbReference>
<keyword evidence="3" id="KW-0949">S-adenosyl-L-methionine</keyword>
<dbReference type="SUPFAM" id="SSF53335">
    <property type="entry name" value="S-adenosyl-L-methionine-dependent methyltransferases"/>
    <property type="match status" value="1"/>
</dbReference>
<gene>
    <name evidence="6" type="ORF">IT775_12150</name>
</gene>
<dbReference type="InterPro" id="IPR001077">
    <property type="entry name" value="COMT_C"/>
</dbReference>
<dbReference type="Proteomes" id="UP001195941">
    <property type="component" value="Unassembled WGS sequence"/>
</dbReference>
<name>A0ABS5HTF6_9RHOB</name>
<keyword evidence="2" id="KW-0808">Transferase</keyword>
<keyword evidence="1 6" id="KW-0489">Methyltransferase</keyword>
<feature type="domain" description="O-methyltransferase dimerisation" evidence="5">
    <location>
        <begin position="14"/>
        <end position="81"/>
    </location>
</feature>
<evidence type="ECO:0000256" key="1">
    <source>
        <dbReference type="ARBA" id="ARBA00022603"/>
    </source>
</evidence>
<evidence type="ECO:0000259" key="5">
    <source>
        <dbReference type="Pfam" id="PF08100"/>
    </source>
</evidence>
<evidence type="ECO:0000259" key="4">
    <source>
        <dbReference type="Pfam" id="PF00891"/>
    </source>
</evidence>
<dbReference type="RefSeq" id="WP_212701390.1">
    <property type="nucleotide sequence ID" value="NZ_JADMKU010000010.1"/>
</dbReference>
<reference evidence="6 7" key="1">
    <citation type="journal article" date="2021" name="Arch. Microbiol.">
        <title>Thalassobius aquimarinus sp. nov., isolated from the Sea of Japan seashore.</title>
        <authorList>
            <person name="Kurilenko V.V."/>
            <person name="Romanenko L.A."/>
            <person name="Chernysheva N.Y."/>
            <person name="Velansky P.V."/>
            <person name="Tekutyeva L.A."/>
            <person name="Isaeva M.P."/>
            <person name="Mikhailov V.V."/>
        </authorList>
    </citation>
    <scope>NUCLEOTIDE SEQUENCE [LARGE SCALE GENOMIC DNA]</scope>
    <source>
        <strain evidence="6 7">KMM 8518</strain>
    </source>
</reference>
<feature type="domain" description="O-methyltransferase C-terminal" evidence="4">
    <location>
        <begin position="102"/>
        <end position="310"/>
    </location>
</feature>
<evidence type="ECO:0000313" key="7">
    <source>
        <dbReference type="Proteomes" id="UP001195941"/>
    </source>
</evidence>
<dbReference type="PANTHER" id="PTHR43712">
    <property type="entry name" value="PUTATIVE (AFU_ORTHOLOGUE AFUA_4G14580)-RELATED"/>
    <property type="match status" value="1"/>
</dbReference>
<dbReference type="InterPro" id="IPR016461">
    <property type="entry name" value="COMT-like"/>
</dbReference>
<evidence type="ECO:0000256" key="3">
    <source>
        <dbReference type="ARBA" id="ARBA00022691"/>
    </source>
</evidence>
<protein>
    <submittedName>
        <fullName evidence="6">Methyltransferase</fullName>
    </submittedName>
</protein>
<evidence type="ECO:0000313" key="6">
    <source>
        <dbReference type="EMBL" id="MBR9651873.1"/>
    </source>
</evidence>
<dbReference type="PANTHER" id="PTHR43712:SF2">
    <property type="entry name" value="O-METHYLTRANSFERASE CICE"/>
    <property type="match status" value="1"/>
</dbReference>
<dbReference type="InterPro" id="IPR029063">
    <property type="entry name" value="SAM-dependent_MTases_sf"/>
</dbReference>
<dbReference type="SUPFAM" id="SSF46785">
    <property type="entry name" value="Winged helix' DNA-binding domain"/>
    <property type="match status" value="1"/>
</dbReference>
<comment type="caution">
    <text evidence="6">The sequence shown here is derived from an EMBL/GenBank/DDBJ whole genome shotgun (WGS) entry which is preliminary data.</text>
</comment>
<dbReference type="InterPro" id="IPR036388">
    <property type="entry name" value="WH-like_DNA-bd_sf"/>
</dbReference>
<dbReference type="Gene3D" id="1.10.287.1350">
    <property type="match status" value="1"/>
</dbReference>
<keyword evidence="7" id="KW-1185">Reference proteome</keyword>
<proteinExistence type="predicted"/>
<organism evidence="6 7">
    <name type="scientific">Thalassovita aquimarina</name>
    <dbReference type="NCBI Taxonomy" id="2785917"/>
    <lineage>
        <taxon>Bacteria</taxon>
        <taxon>Pseudomonadati</taxon>
        <taxon>Pseudomonadota</taxon>
        <taxon>Alphaproteobacteria</taxon>
        <taxon>Rhodobacterales</taxon>
        <taxon>Roseobacteraceae</taxon>
        <taxon>Thalassovita</taxon>
    </lineage>
</organism>
<accession>A0ABS5HTF6</accession>
<dbReference type="PIRSF" id="PIRSF005739">
    <property type="entry name" value="O-mtase"/>
    <property type="match status" value="1"/>
</dbReference>
<dbReference type="Gene3D" id="3.40.50.150">
    <property type="entry name" value="Vaccinia Virus protein VP39"/>
    <property type="match status" value="1"/>
</dbReference>
<dbReference type="EMBL" id="JADMKU010000010">
    <property type="protein sequence ID" value="MBR9651873.1"/>
    <property type="molecule type" value="Genomic_DNA"/>
</dbReference>
<dbReference type="CDD" id="cd02440">
    <property type="entry name" value="AdoMet_MTases"/>
    <property type="match status" value="1"/>
</dbReference>
<sequence>MNSTGAADTQKIRQLVTGYQVARALLAADELDLVEKLKDGPKTASELAAETDTDGSALFRFLRALCTIDLFKETPDGRFALGSLAPGLRDAARIGVENYAAWVELPFSLRTGRAAFPKVHGKTFYDYLAEEERRAARFDNALAAVSLDWAPAVLDAYDFTGIDAVADIGGGRGTFLTILLRAYPKMHGILFDQPDVVRHSKPILQSAGVLARCDAIGGSFFEEVPAGADAYTLCNLLADWPDKDAVQILKSVERALPTDGKVLIIDRVLPPAGDPGRQAMAFLDLFFLVMEGGAIRTEQEFADLLAHSGLRHISTIATNSTFSIIEAQRP</sequence>
<dbReference type="Pfam" id="PF08100">
    <property type="entry name" value="Dimerisation"/>
    <property type="match status" value="1"/>
</dbReference>
<dbReference type="InterPro" id="IPR036390">
    <property type="entry name" value="WH_DNA-bd_sf"/>
</dbReference>